<dbReference type="PANTHER" id="PTHR30388:SF4">
    <property type="entry name" value="MOLYBDENUM COFACTOR INSERTION CHAPERONE PAOD"/>
    <property type="match status" value="1"/>
</dbReference>
<reference evidence="3" key="2">
    <citation type="submission" date="2020-09" db="EMBL/GenBank/DDBJ databases">
        <authorList>
            <person name="Sun Q."/>
            <person name="Zhou Y."/>
        </authorList>
    </citation>
    <scope>NUCLEOTIDE SEQUENCE</scope>
    <source>
        <strain evidence="3">CGMCC 1.15448</strain>
    </source>
</reference>
<proteinExistence type="predicted"/>
<name>A0A8J2UCQ6_9BACT</name>
<protein>
    <submittedName>
        <fullName evidence="3">XdhC/CoxI family protein</fullName>
    </submittedName>
</protein>
<evidence type="ECO:0000313" key="4">
    <source>
        <dbReference type="Proteomes" id="UP000607559"/>
    </source>
</evidence>
<evidence type="ECO:0000259" key="2">
    <source>
        <dbReference type="Pfam" id="PF13478"/>
    </source>
</evidence>
<evidence type="ECO:0000259" key="1">
    <source>
        <dbReference type="Pfam" id="PF02625"/>
    </source>
</evidence>
<dbReference type="PANTHER" id="PTHR30388">
    <property type="entry name" value="ALDEHYDE OXIDOREDUCTASE MOLYBDENUM COFACTOR ASSEMBLY PROTEIN"/>
    <property type="match status" value="1"/>
</dbReference>
<dbReference type="Pfam" id="PF13478">
    <property type="entry name" value="XdhC_C"/>
    <property type="match status" value="1"/>
</dbReference>
<dbReference type="EMBL" id="BMJC01000002">
    <property type="protein sequence ID" value="GGA99112.1"/>
    <property type="molecule type" value="Genomic_DNA"/>
</dbReference>
<dbReference type="Pfam" id="PF02625">
    <property type="entry name" value="XdhC_CoxI"/>
    <property type="match status" value="1"/>
</dbReference>
<keyword evidence="4" id="KW-1185">Reference proteome</keyword>
<sequence length="356" mass="38908">MKEIRSIVVAWQTLDLTRTKAALATVVRVEGSSYRRAGARMLVLDDGTYLGGISGGCLEGDALRRAQKGIALQRPSVITYDTTQDDDYQVGVGLGCQGIIDVLFTPLQPDDATNPLSILASLTDIRQPAALITVTGSPDPLLLGRTFLFNEQTAFHEQSALPKDLPQADIQAALTDRTSRSITSGDTRFFIEIILPAIHIVAYGGNYDIRTLLQQTKELGWDSTVILNTTRADKALVKAATTIIDSKSDQSPLIDGYTAVLLMSHDYNNDKRNLQRVLSSAASYIGILGPRKRAEKLFTELSISEEDQRRIYAPAGLDIGAANPEEIALSILAEVRSHFSRREGMSLRRREGSIYG</sequence>
<dbReference type="AlphaFoldDB" id="A0A8J2UCQ6"/>
<dbReference type="InterPro" id="IPR027051">
    <property type="entry name" value="XdhC_Rossmann_dom"/>
</dbReference>
<evidence type="ECO:0000313" key="3">
    <source>
        <dbReference type="EMBL" id="GGA99112.1"/>
    </source>
</evidence>
<feature type="domain" description="XdhC Rossmann" evidence="2">
    <location>
        <begin position="201"/>
        <end position="335"/>
    </location>
</feature>
<reference evidence="3" key="1">
    <citation type="journal article" date="2014" name="Int. J. Syst. Evol. Microbiol.">
        <title>Complete genome sequence of Corynebacterium casei LMG S-19264T (=DSM 44701T), isolated from a smear-ripened cheese.</title>
        <authorList>
            <consortium name="US DOE Joint Genome Institute (JGI-PGF)"/>
            <person name="Walter F."/>
            <person name="Albersmeier A."/>
            <person name="Kalinowski J."/>
            <person name="Ruckert C."/>
        </authorList>
    </citation>
    <scope>NUCLEOTIDE SEQUENCE</scope>
    <source>
        <strain evidence="3">CGMCC 1.15448</strain>
    </source>
</reference>
<dbReference type="Proteomes" id="UP000607559">
    <property type="component" value="Unassembled WGS sequence"/>
</dbReference>
<dbReference type="InterPro" id="IPR052698">
    <property type="entry name" value="MoCofactor_Util/Proc"/>
</dbReference>
<feature type="domain" description="XdhC- CoxI" evidence="1">
    <location>
        <begin position="19"/>
        <end position="81"/>
    </location>
</feature>
<comment type="caution">
    <text evidence="3">The sequence shown here is derived from an EMBL/GenBank/DDBJ whole genome shotgun (WGS) entry which is preliminary data.</text>
</comment>
<dbReference type="InterPro" id="IPR003777">
    <property type="entry name" value="XdhC_CoxI"/>
</dbReference>
<dbReference type="RefSeq" id="WP_188931639.1">
    <property type="nucleotide sequence ID" value="NZ_BMJC01000002.1"/>
</dbReference>
<dbReference type="Gene3D" id="3.40.50.720">
    <property type="entry name" value="NAD(P)-binding Rossmann-like Domain"/>
    <property type="match status" value="1"/>
</dbReference>
<gene>
    <name evidence="3" type="ORF">GCM10011511_23050</name>
</gene>
<organism evidence="3 4">
    <name type="scientific">Puia dinghuensis</name>
    <dbReference type="NCBI Taxonomy" id="1792502"/>
    <lineage>
        <taxon>Bacteria</taxon>
        <taxon>Pseudomonadati</taxon>
        <taxon>Bacteroidota</taxon>
        <taxon>Chitinophagia</taxon>
        <taxon>Chitinophagales</taxon>
        <taxon>Chitinophagaceae</taxon>
        <taxon>Puia</taxon>
    </lineage>
</organism>
<accession>A0A8J2UCQ6</accession>